<dbReference type="PANTHER" id="PTHR31355:SF7">
    <property type="entry name" value="MICROTUBULE-ASSOCIATED PROTEIN TORTIFOLIA1"/>
    <property type="match status" value="1"/>
</dbReference>
<dbReference type="AlphaFoldDB" id="A0A6A2YJC2"/>
<reference evidence="4" key="1">
    <citation type="submission" date="2019-09" db="EMBL/GenBank/DDBJ databases">
        <title>Draft genome information of white flower Hibiscus syriacus.</title>
        <authorList>
            <person name="Kim Y.-M."/>
        </authorList>
    </citation>
    <scope>NUCLEOTIDE SEQUENCE [LARGE SCALE GENOMIC DNA]</scope>
    <source>
        <strain evidence="4">YM2019G1</strain>
    </source>
</reference>
<comment type="caution">
    <text evidence="4">The sequence shown here is derived from an EMBL/GenBank/DDBJ whole genome shotgun (WGS) entry which is preliminary data.</text>
</comment>
<dbReference type="GO" id="GO:0010005">
    <property type="term" value="C:cortical microtubule, transverse to long axis"/>
    <property type="evidence" value="ECO:0007669"/>
    <property type="project" value="TreeGrafter"/>
</dbReference>
<feature type="compositionally biased region" description="Basic and acidic residues" evidence="1">
    <location>
        <begin position="424"/>
        <end position="445"/>
    </location>
</feature>
<dbReference type="GO" id="GO:0008017">
    <property type="term" value="F:microtubule binding"/>
    <property type="evidence" value="ECO:0007669"/>
    <property type="project" value="InterPro"/>
</dbReference>
<protein>
    <submittedName>
        <fullName evidence="4">ARM repeat superfamily protein isoform 2</fullName>
    </submittedName>
</protein>
<feature type="domain" description="TORTIFOLIA1/TORL1-2 C-terminal" evidence="2">
    <location>
        <begin position="476"/>
        <end position="536"/>
    </location>
</feature>
<dbReference type="InterPro" id="IPR057600">
    <property type="entry name" value="TORTIFOLIA1/SINE1-2_N"/>
</dbReference>
<organism evidence="4 5">
    <name type="scientific">Hibiscus syriacus</name>
    <name type="common">Rose of Sharon</name>
    <dbReference type="NCBI Taxonomy" id="106335"/>
    <lineage>
        <taxon>Eukaryota</taxon>
        <taxon>Viridiplantae</taxon>
        <taxon>Streptophyta</taxon>
        <taxon>Embryophyta</taxon>
        <taxon>Tracheophyta</taxon>
        <taxon>Spermatophyta</taxon>
        <taxon>Magnoliopsida</taxon>
        <taxon>eudicotyledons</taxon>
        <taxon>Gunneridae</taxon>
        <taxon>Pentapetalae</taxon>
        <taxon>rosids</taxon>
        <taxon>malvids</taxon>
        <taxon>Malvales</taxon>
        <taxon>Malvaceae</taxon>
        <taxon>Malvoideae</taxon>
        <taxon>Hibiscus</taxon>
    </lineage>
</organism>
<dbReference type="Gene3D" id="1.25.10.10">
    <property type="entry name" value="Leucine-rich Repeat Variant"/>
    <property type="match status" value="1"/>
</dbReference>
<dbReference type="InterPro" id="IPR033337">
    <property type="entry name" value="TORTIFOLIA1/SINE1-2"/>
</dbReference>
<evidence type="ECO:0000259" key="2">
    <source>
        <dbReference type="Pfam" id="PF24713"/>
    </source>
</evidence>
<keyword evidence="5" id="KW-1185">Reference proteome</keyword>
<accession>A0A6A2YJC2</accession>
<evidence type="ECO:0000313" key="5">
    <source>
        <dbReference type="Proteomes" id="UP000436088"/>
    </source>
</evidence>
<dbReference type="GO" id="GO:0009826">
    <property type="term" value="P:unidimensional cell growth"/>
    <property type="evidence" value="ECO:0007669"/>
    <property type="project" value="TreeGrafter"/>
</dbReference>
<dbReference type="SUPFAM" id="SSF48371">
    <property type="entry name" value="ARM repeat"/>
    <property type="match status" value="1"/>
</dbReference>
<dbReference type="InterPro" id="IPR057599">
    <property type="entry name" value="TORTIFOLIA1/TORL1-2_C"/>
</dbReference>
<feature type="domain" description="TORTIFOLIA1/SINE1-2 N-terminal" evidence="3">
    <location>
        <begin position="2"/>
        <end position="45"/>
    </location>
</feature>
<dbReference type="GO" id="GO:0010031">
    <property type="term" value="P:circumnutation"/>
    <property type="evidence" value="ECO:0007669"/>
    <property type="project" value="TreeGrafter"/>
</dbReference>
<evidence type="ECO:0000313" key="4">
    <source>
        <dbReference type="EMBL" id="KAE8679129.1"/>
    </source>
</evidence>
<feature type="compositionally biased region" description="Basic and acidic residues" evidence="1">
    <location>
        <begin position="270"/>
        <end position="288"/>
    </location>
</feature>
<feature type="domain" description="TORTIFOLIA1/SINE1-2 N-terminal" evidence="3">
    <location>
        <begin position="94"/>
        <end position="199"/>
    </location>
</feature>
<evidence type="ECO:0000259" key="3">
    <source>
        <dbReference type="Pfam" id="PF24714"/>
    </source>
</evidence>
<dbReference type="InterPro" id="IPR016024">
    <property type="entry name" value="ARM-type_fold"/>
</dbReference>
<feature type="region of interest" description="Disordered" evidence="1">
    <location>
        <begin position="268"/>
        <end position="302"/>
    </location>
</feature>
<dbReference type="InterPro" id="IPR011989">
    <property type="entry name" value="ARM-like"/>
</dbReference>
<name>A0A6A2YJC2_HIBSY</name>
<feature type="region of interest" description="Disordered" evidence="1">
    <location>
        <begin position="411"/>
        <end position="472"/>
    </location>
</feature>
<sequence>MVELKQRILTSLSKLSDQDTYQIAVEDIEKTIQSLSPDSFPMFLNLSKLLKDADSGVKDACRDSIGELSGQCLKGESGGNMVGLFVKPMFEAMICKLFNNQNFVAKATLLLVVASLSQVGAIPPQSLEALLLSIHEFLGSTDWATQKAAADTLSSLALQSSNLIVDRSTSMIAILESCRFDRMKPVIDSITEALQSWKKVAGEEEEVSVSEGKGGSITDKAVVILKKKAPALIDRELNPDFFQKLETRGSNDLLVVVVFPRRYLNSSNLKSEEESKTNDPDTKRRIDENQGEPSRNRLGFSKVDGQSEGSFISNKESWLAVQRQLVQLERQQTHLMNMLQDFMGVSHDSMVKLENRVRGLERTVEDMARDLSISSGRRGGNFLSVFEGSYNRPSGKYNLFSDYGSKFSGNGQVVSRRAPASSNRDSRSPKSELESDPFGDRRGWDKGPVLVRLGEGPSARRRAVGDDNVGPKREPIWTSWSNAMHALQVGDMDSAYAEVLTTGDDLLLIKLMDRSGPMVDQLSNEIANEALQAITDALGIPMESKKELLLNLHEAASTINPPENWEGAAPDQLLLQLASAWKNELQQFDK</sequence>
<gene>
    <name evidence="4" type="ORF">F3Y22_tig00111402pilonHSYRG00860</name>
</gene>
<proteinExistence type="predicted"/>
<dbReference type="Proteomes" id="UP000436088">
    <property type="component" value="Unassembled WGS sequence"/>
</dbReference>
<dbReference type="Pfam" id="PF24713">
    <property type="entry name" value="TOR1L1_C"/>
    <property type="match status" value="1"/>
</dbReference>
<dbReference type="PANTHER" id="PTHR31355">
    <property type="entry name" value="MICROTUBULE-ASSOCIATED PROTEIN TORTIFOLIA1"/>
    <property type="match status" value="1"/>
</dbReference>
<feature type="compositionally biased region" description="Basic and acidic residues" evidence="1">
    <location>
        <begin position="463"/>
        <end position="472"/>
    </location>
</feature>
<dbReference type="Pfam" id="PF24714">
    <property type="entry name" value="TOR1L1_N"/>
    <property type="match status" value="2"/>
</dbReference>
<evidence type="ECO:0000256" key="1">
    <source>
        <dbReference type="SAM" id="MobiDB-lite"/>
    </source>
</evidence>
<dbReference type="EMBL" id="VEPZ02001331">
    <property type="protein sequence ID" value="KAE8679129.1"/>
    <property type="molecule type" value="Genomic_DNA"/>
</dbReference>